<dbReference type="PANTHER" id="PTHR30026">
    <property type="entry name" value="OUTER MEMBRANE PROTEIN TOLC"/>
    <property type="match status" value="1"/>
</dbReference>
<evidence type="ECO:0000256" key="5">
    <source>
        <dbReference type="ARBA" id="ARBA00023237"/>
    </source>
</evidence>
<dbReference type="OrthoDB" id="7790365at2"/>
<comment type="subcellular location">
    <subcellularLocation>
        <location evidence="1">Cell outer membrane</location>
    </subcellularLocation>
</comment>
<dbReference type="EMBL" id="FTOT01000002">
    <property type="protein sequence ID" value="SIS78596.1"/>
    <property type="molecule type" value="Genomic_DNA"/>
</dbReference>
<keyword evidence="4" id="KW-0472">Membrane</keyword>
<evidence type="ECO:0000256" key="1">
    <source>
        <dbReference type="ARBA" id="ARBA00004442"/>
    </source>
</evidence>
<keyword evidence="5" id="KW-0998">Cell outer membrane</keyword>
<evidence type="ECO:0000256" key="3">
    <source>
        <dbReference type="ARBA" id="ARBA00022692"/>
    </source>
</evidence>
<proteinExistence type="predicted"/>
<dbReference type="PANTHER" id="PTHR30026:SF22">
    <property type="entry name" value="OUTER MEMBRANE EFFLUX PROTEIN"/>
    <property type="match status" value="1"/>
</dbReference>
<dbReference type="GO" id="GO:0015562">
    <property type="term" value="F:efflux transmembrane transporter activity"/>
    <property type="evidence" value="ECO:0007669"/>
    <property type="project" value="InterPro"/>
</dbReference>
<reference evidence="6 7" key="1">
    <citation type="submission" date="2017-01" db="EMBL/GenBank/DDBJ databases">
        <authorList>
            <person name="Mah S.A."/>
            <person name="Swanson W.J."/>
            <person name="Moy G.W."/>
            <person name="Vacquier V.D."/>
        </authorList>
    </citation>
    <scope>NUCLEOTIDE SEQUENCE [LARGE SCALE GENOMIC DNA]</scope>
    <source>
        <strain evidence="6 7">DSM 26375</strain>
    </source>
</reference>
<dbReference type="AlphaFoldDB" id="A0A1N7LXP5"/>
<dbReference type="GO" id="GO:0015288">
    <property type="term" value="F:porin activity"/>
    <property type="evidence" value="ECO:0007669"/>
    <property type="project" value="TreeGrafter"/>
</dbReference>
<dbReference type="GO" id="GO:0009279">
    <property type="term" value="C:cell outer membrane"/>
    <property type="evidence" value="ECO:0007669"/>
    <property type="project" value="UniProtKB-SubCell"/>
</dbReference>
<dbReference type="STRING" id="1086013.SAMN05421774_102243"/>
<protein>
    <submittedName>
        <fullName evidence="6">Outer membrane protein, adhesin transport system</fullName>
    </submittedName>
</protein>
<accession>A0A1N7LXP5</accession>
<dbReference type="Proteomes" id="UP000186141">
    <property type="component" value="Unassembled WGS sequence"/>
</dbReference>
<keyword evidence="3" id="KW-0812">Transmembrane</keyword>
<name>A0A1N7LXP5_9RHOB</name>
<keyword evidence="2" id="KW-1134">Transmembrane beta strand</keyword>
<dbReference type="Gene3D" id="1.20.1600.10">
    <property type="entry name" value="Outer membrane efflux proteins (OEP)"/>
    <property type="match status" value="1"/>
</dbReference>
<evidence type="ECO:0000256" key="4">
    <source>
        <dbReference type="ARBA" id="ARBA00023136"/>
    </source>
</evidence>
<dbReference type="RefSeq" id="WP_083701149.1">
    <property type="nucleotide sequence ID" value="NZ_BMEH01000002.1"/>
</dbReference>
<dbReference type="SUPFAM" id="SSF56954">
    <property type="entry name" value="Outer membrane efflux proteins (OEP)"/>
    <property type="match status" value="1"/>
</dbReference>
<evidence type="ECO:0000256" key="2">
    <source>
        <dbReference type="ARBA" id="ARBA00022452"/>
    </source>
</evidence>
<keyword evidence="7" id="KW-1185">Reference proteome</keyword>
<dbReference type="PROSITE" id="PS51257">
    <property type="entry name" value="PROKAR_LIPOPROTEIN"/>
    <property type="match status" value="1"/>
</dbReference>
<evidence type="ECO:0000313" key="6">
    <source>
        <dbReference type="EMBL" id="SIS78596.1"/>
    </source>
</evidence>
<organism evidence="6 7">
    <name type="scientific">Gemmobacter megaterium</name>
    <dbReference type="NCBI Taxonomy" id="1086013"/>
    <lineage>
        <taxon>Bacteria</taxon>
        <taxon>Pseudomonadati</taxon>
        <taxon>Pseudomonadota</taxon>
        <taxon>Alphaproteobacteria</taxon>
        <taxon>Rhodobacterales</taxon>
        <taxon>Paracoccaceae</taxon>
        <taxon>Gemmobacter</taxon>
    </lineage>
</organism>
<sequence length="438" mass="46108">MVDPAYRALMRGVSLAGLALALSGCMGGWTPGAGVTKSAQSPGQEALASRPERKVEGSAVIADLAGRRSILPAGSSYDHIARAVLAADAGSAQAELRVKRLTAEARSKNWLPSLGPSVSLTSLSSVATSLLLNQTLFDFGRRKAEREYAVADVEVAAVTLSVDANRRVFQALSLYVDAEAARARTAVALDALSRLSDFDRIMALRVQGGVANMSEQTVLRQKLNEMQATLQADRDAELLAASELDQMAQAPVSGSAGLTELPGAMPGVTPLAVRLAEAEKERTIAELKVNRADYLPGLGASSNLGKGGIGVSGDIDNGLGLGSKAALEAVNAGADAAVARVAQSGQDAARKKQALELKIANLDRQSAAQADVARQMRDNLRRFEQQYKAGVRPLMDLVTQHESLAAMERDLVNMRHERARARLEIARDLGLLADGAGI</sequence>
<evidence type="ECO:0000313" key="7">
    <source>
        <dbReference type="Proteomes" id="UP000186141"/>
    </source>
</evidence>
<gene>
    <name evidence="6" type="ORF">SAMN05421774_102243</name>
</gene>
<dbReference type="InterPro" id="IPR051906">
    <property type="entry name" value="TolC-like"/>
</dbReference>
<dbReference type="GO" id="GO:1990281">
    <property type="term" value="C:efflux pump complex"/>
    <property type="evidence" value="ECO:0007669"/>
    <property type="project" value="TreeGrafter"/>
</dbReference>